<sequence length="489" mass="56700">MNGDVRVRFAPSPTGELHIGGARTALFNWLFARHYGGKFILRIEDTDVARSNKEFYQSIVDNLKWLGLDWDEGPERGGDYGPYFQSQRLKIYKEYAYRLLEEGKAYLCYCTPEELEEQKRRMQKEGKPPKYSGRCRNLSSRERQVFEREGRKPTVRFKVPQEGVTVVKDLLRGRVSFENRLIGDFVLLKSNGMPTFNFANVIDDTLMKITYVIRGDDHLPNTPRQILLYQALNFKVPQYAHLPMILGSDGVRLSKRHGAVSVSYYREKGYLPWAMVNYLALLGWSTPDSQQFFEKEELIEKFSLKGIGKSAAVFDPKKLEWMNGEYIRRMKSDRLAEFLIPYLKRANLVGEEVSHSTYTKIVKVAKLEQERVKVLSQIVELAGFFFKEDFPYDAEAVKKVLRKDYVFPMLEEMRRRIEGMSSFTEQHLEEMARGLSKEFSLSTSKVFHPLRVALTGKTRGPGLFELAAVLGRKEVLRRIDRTLKMLKGE</sequence>
<name>A0A662D3B2_UNCAE</name>
<dbReference type="SUPFAM" id="SSF48163">
    <property type="entry name" value="An anticodon-binding domain of class I aminoacyl-tRNA synthetases"/>
    <property type="match status" value="1"/>
</dbReference>
<dbReference type="GO" id="GO:0008270">
    <property type="term" value="F:zinc ion binding"/>
    <property type="evidence" value="ECO:0007669"/>
    <property type="project" value="InterPro"/>
</dbReference>
<dbReference type="InterPro" id="IPR004527">
    <property type="entry name" value="Glu-tRNA-ligase_bac/mito"/>
</dbReference>
<evidence type="ECO:0000256" key="1">
    <source>
        <dbReference type="ARBA" id="ARBA00007894"/>
    </source>
</evidence>
<dbReference type="PANTHER" id="PTHR43311">
    <property type="entry name" value="GLUTAMATE--TRNA LIGASE"/>
    <property type="match status" value="1"/>
</dbReference>
<dbReference type="AlphaFoldDB" id="A0A662D3B2"/>
<dbReference type="InterPro" id="IPR020058">
    <property type="entry name" value="Glu/Gln-tRNA-synth_Ib_cat-dom"/>
</dbReference>
<feature type="short sequence motif" description="'HIGH' region" evidence="8">
    <location>
        <begin position="11"/>
        <end position="21"/>
    </location>
</feature>
<evidence type="ECO:0000313" key="11">
    <source>
        <dbReference type="EMBL" id="RLE06807.1"/>
    </source>
</evidence>
<keyword evidence="7 8" id="KW-0030">Aminoacyl-tRNA synthetase</keyword>
<keyword evidence="3 8" id="KW-0436">Ligase</keyword>
<keyword evidence="5 8" id="KW-0067">ATP-binding</keyword>
<feature type="domain" description="Glutamyl/glutaminyl-tRNA synthetase class Ib catalytic" evidence="9">
    <location>
        <begin position="5"/>
        <end position="321"/>
    </location>
</feature>
<keyword evidence="6 8" id="KW-0648">Protein biosynthesis</keyword>
<dbReference type="InterPro" id="IPR020752">
    <property type="entry name" value="Glu-tRNA-synth_I_codon-bd_sub1"/>
</dbReference>
<evidence type="ECO:0000259" key="10">
    <source>
        <dbReference type="Pfam" id="PF19269"/>
    </source>
</evidence>
<reference evidence="11 12" key="1">
    <citation type="submission" date="2018-06" db="EMBL/GenBank/DDBJ databases">
        <title>Extensive metabolic versatility and redundancy in microbially diverse, dynamic hydrothermal sediments.</title>
        <authorList>
            <person name="Dombrowski N."/>
            <person name="Teske A."/>
            <person name="Baker B.J."/>
        </authorList>
    </citation>
    <scope>NUCLEOTIDE SEQUENCE [LARGE SCALE GENOMIC DNA]</scope>
    <source>
        <strain evidence="11">B7_G13</strain>
    </source>
</reference>
<dbReference type="Pfam" id="PF19269">
    <property type="entry name" value="Anticodon_2"/>
    <property type="match status" value="1"/>
</dbReference>
<dbReference type="EC" id="6.1.1.17" evidence="8"/>
<comment type="similarity">
    <text evidence="1 8">Belongs to the class-I aminoacyl-tRNA synthetase family. Glutamate--tRNA ligase type 1 subfamily.</text>
</comment>
<dbReference type="InterPro" id="IPR014729">
    <property type="entry name" value="Rossmann-like_a/b/a_fold"/>
</dbReference>
<dbReference type="Gene3D" id="3.40.50.620">
    <property type="entry name" value="HUPs"/>
    <property type="match status" value="1"/>
</dbReference>
<comment type="subunit">
    <text evidence="8">Monomer.</text>
</comment>
<comment type="catalytic activity">
    <reaction evidence="8">
        <text>tRNA(Glu) + L-glutamate + ATP = L-glutamyl-tRNA(Glu) + AMP + diphosphate</text>
        <dbReference type="Rhea" id="RHEA:23540"/>
        <dbReference type="Rhea" id="RHEA-COMP:9663"/>
        <dbReference type="Rhea" id="RHEA-COMP:9680"/>
        <dbReference type="ChEBI" id="CHEBI:29985"/>
        <dbReference type="ChEBI" id="CHEBI:30616"/>
        <dbReference type="ChEBI" id="CHEBI:33019"/>
        <dbReference type="ChEBI" id="CHEBI:78442"/>
        <dbReference type="ChEBI" id="CHEBI:78520"/>
        <dbReference type="ChEBI" id="CHEBI:456215"/>
        <dbReference type="EC" id="6.1.1.17"/>
    </reaction>
</comment>
<comment type="subcellular location">
    <subcellularLocation>
        <location evidence="8">Cytoplasm</location>
    </subcellularLocation>
</comment>
<feature type="domain" description="Aminoacyl-tRNA synthetase class I anticodon-binding" evidence="10">
    <location>
        <begin position="334"/>
        <end position="482"/>
    </location>
</feature>
<evidence type="ECO:0000256" key="7">
    <source>
        <dbReference type="ARBA" id="ARBA00023146"/>
    </source>
</evidence>
<dbReference type="InterPro" id="IPR001412">
    <property type="entry name" value="aa-tRNA-synth_I_CS"/>
</dbReference>
<evidence type="ECO:0000313" key="12">
    <source>
        <dbReference type="Proteomes" id="UP000277457"/>
    </source>
</evidence>
<dbReference type="GO" id="GO:0000049">
    <property type="term" value="F:tRNA binding"/>
    <property type="evidence" value="ECO:0007669"/>
    <property type="project" value="InterPro"/>
</dbReference>
<evidence type="ECO:0000256" key="2">
    <source>
        <dbReference type="ARBA" id="ARBA00022490"/>
    </source>
</evidence>
<dbReference type="GO" id="GO:0004818">
    <property type="term" value="F:glutamate-tRNA ligase activity"/>
    <property type="evidence" value="ECO:0007669"/>
    <property type="project" value="UniProtKB-UniRule"/>
</dbReference>
<dbReference type="InterPro" id="IPR049940">
    <property type="entry name" value="GluQ/Sye"/>
</dbReference>
<dbReference type="NCBIfam" id="TIGR00464">
    <property type="entry name" value="gltX_bact"/>
    <property type="match status" value="1"/>
</dbReference>
<gene>
    <name evidence="8" type="primary">gltX</name>
    <name evidence="11" type="ORF">DRZ78_04055</name>
</gene>
<feature type="short sequence motif" description="'KMSKS' region" evidence="8">
    <location>
        <begin position="252"/>
        <end position="256"/>
    </location>
</feature>
<dbReference type="PANTHER" id="PTHR43311:SF2">
    <property type="entry name" value="GLUTAMATE--TRNA LIGASE, MITOCHONDRIAL-RELATED"/>
    <property type="match status" value="1"/>
</dbReference>
<evidence type="ECO:0000256" key="6">
    <source>
        <dbReference type="ARBA" id="ARBA00022917"/>
    </source>
</evidence>
<dbReference type="SUPFAM" id="SSF52374">
    <property type="entry name" value="Nucleotidylyl transferase"/>
    <property type="match status" value="1"/>
</dbReference>
<evidence type="ECO:0000256" key="8">
    <source>
        <dbReference type="HAMAP-Rule" id="MF_00022"/>
    </source>
</evidence>
<dbReference type="GO" id="GO:0006424">
    <property type="term" value="P:glutamyl-tRNA aminoacylation"/>
    <property type="evidence" value="ECO:0007669"/>
    <property type="project" value="UniProtKB-UniRule"/>
</dbReference>
<dbReference type="FunFam" id="3.40.50.620:FF:000045">
    <property type="entry name" value="Glutamate--tRNA ligase, mitochondrial"/>
    <property type="match status" value="1"/>
</dbReference>
<dbReference type="Proteomes" id="UP000277457">
    <property type="component" value="Unassembled WGS sequence"/>
</dbReference>
<protein>
    <recommendedName>
        <fullName evidence="8">Glutamate--tRNA ligase</fullName>
        <ecNumber evidence="8">6.1.1.17</ecNumber>
    </recommendedName>
    <alternativeName>
        <fullName evidence="8">Glutamyl-tRNA synthetase</fullName>
        <shortName evidence="8">GluRS</shortName>
    </alternativeName>
</protein>
<dbReference type="EMBL" id="QMPY01000147">
    <property type="protein sequence ID" value="RLE06807.1"/>
    <property type="molecule type" value="Genomic_DNA"/>
</dbReference>
<dbReference type="InterPro" id="IPR045462">
    <property type="entry name" value="aa-tRNA-synth_I_cd-bd"/>
</dbReference>
<evidence type="ECO:0000256" key="5">
    <source>
        <dbReference type="ARBA" id="ARBA00022840"/>
    </source>
</evidence>
<dbReference type="PROSITE" id="PS00178">
    <property type="entry name" value="AA_TRNA_LIGASE_I"/>
    <property type="match status" value="1"/>
</dbReference>
<dbReference type="Gene3D" id="1.10.8.70">
    <property type="entry name" value="Glutamate-tRNA synthetase, class I, anticodon-binding domain 1"/>
    <property type="match status" value="1"/>
</dbReference>
<dbReference type="InterPro" id="IPR008925">
    <property type="entry name" value="aa_tRNA-synth_I_cd-bd_sf"/>
</dbReference>
<dbReference type="CDD" id="cd00808">
    <property type="entry name" value="GluRS_core"/>
    <property type="match status" value="1"/>
</dbReference>
<dbReference type="HAMAP" id="MF_00022">
    <property type="entry name" value="Glu_tRNA_synth_type1"/>
    <property type="match status" value="1"/>
</dbReference>
<dbReference type="GO" id="GO:0005524">
    <property type="term" value="F:ATP binding"/>
    <property type="evidence" value="ECO:0007669"/>
    <property type="project" value="UniProtKB-UniRule"/>
</dbReference>
<evidence type="ECO:0000259" key="9">
    <source>
        <dbReference type="Pfam" id="PF00749"/>
    </source>
</evidence>
<dbReference type="InterPro" id="IPR020751">
    <property type="entry name" value="aa-tRNA-synth_I_codon-bd_sub2"/>
</dbReference>
<comment type="function">
    <text evidence="8">Catalyzes the attachment of glutamate to tRNA(Glu) in a two-step reaction: glutamate is first activated by ATP to form Glu-AMP and then transferred to the acceptor end of tRNA(Glu).</text>
</comment>
<keyword evidence="2 8" id="KW-0963">Cytoplasm</keyword>
<proteinExistence type="inferred from homology"/>
<dbReference type="Gene3D" id="1.10.10.350">
    <property type="match status" value="1"/>
</dbReference>
<evidence type="ECO:0000256" key="3">
    <source>
        <dbReference type="ARBA" id="ARBA00022598"/>
    </source>
</evidence>
<feature type="binding site" evidence="8">
    <location>
        <position position="255"/>
    </location>
    <ligand>
        <name>ATP</name>
        <dbReference type="ChEBI" id="CHEBI:30616"/>
    </ligand>
</feature>
<evidence type="ECO:0000256" key="4">
    <source>
        <dbReference type="ARBA" id="ARBA00022741"/>
    </source>
</evidence>
<dbReference type="InterPro" id="IPR033910">
    <property type="entry name" value="GluRS_core"/>
</dbReference>
<dbReference type="Pfam" id="PF00749">
    <property type="entry name" value="tRNA-synt_1c"/>
    <property type="match status" value="1"/>
</dbReference>
<dbReference type="PRINTS" id="PR00987">
    <property type="entry name" value="TRNASYNTHGLU"/>
</dbReference>
<dbReference type="InterPro" id="IPR000924">
    <property type="entry name" value="Glu/Gln-tRNA-synth"/>
</dbReference>
<dbReference type="GO" id="GO:0005829">
    <property type="term" value="C:cytosol"/>
    <property type="evidence" value="ECO:0007669"/>
    <property type="project" value="TreeGrafter"/>
</dbReference>
<comment type="caution">
    <text evidence="8">Lacks conserved residue(s) required for the propagation of feature annotation.</text>
</comment>
<organism evidence="11 12">
    <name type="scientific">Aerophobetes bacterium</name>
    <dbReference type="NCBI Taxonomy" id="2030807"/>
    <lineage>
        <taxon>Bacteria</taxon>
        <taxon>Candidatus Aerophobota</taxon>
    </lineage>
</organism>
<comment type="caution">
    <text evidence="11">The sequence shown here is derived from an EMBL/GenBank/DDBJ whole genome shotgun (WGS) entry which is preliminary data.</text>
</comment>
<accession>A0A662D3B2</accession>
<keyword evidence="4 8" id="KW-0547">Nucleotide-binding</keyword>